<organism evidence="9 10">
    <name type="scientific">Oceanitalea stevensii</name>
    <dbReference type="NCBI Taxonomy" id="2763072"/>
    <lineage>
        <taxon>Bacteria</taxon>
        <taxon>Bacillati</taxon>
        <taxon>Actinomycetota</taxon>
        <taxon>Actinomycetes</taxon>
        <taxon>Micrococcales</taxon>
        <taxon>Bogoriellaceae</taxon>
        <taxon>Georgenia</taxon>
    </lineage>
</organism>
<dbReference type="PANTHER" id="PTHR43744">
    <property type="entry name" value="ABC TRANSPORTER PERMEASE PROTEIN MG189-RELATED-RELATED"/>
    <property type="match status" value="1"/>
</dbReference>
<evidence type="ECO:0000256" key="4">
    <source>
        <dbReference type="ARBA" id="ARBA00022692"/>
    </source>
</evidence>
<feature type="transmembrane region" description="Helical" evidence="7">
    <location>
        <begin position="245"/>
        <end position="266"/>
    </location>
</feature>
<dbReference type="CDD" id="cd06261">
    <property type="entry name" value="TM_PBP2"/>
    <property type="match status" value="1"/>
</dbReference>
<feature type="transmembrane region" description="Helical" evidence="7">
    <location>
        <begin position="114"/>
        <end position="139"/>
    </location>
</feature>
<evidence type="ECO:0000256" key="2">
    <source>
        <dbReference type="ARBA" id="ARBA00022448"/>
    </source>
</evidence>
<dbReference type="InterPro" id="IPR000515">
    <property type="entry name" value="MetI-like"/>
</dbReference>
<dbReference type="Pfam" id="PF00528">
    <property type="entry name" value="BPD_transp_1"/>
    <property type="match status" value="1"/>
</dbReference>
<keyword evidence="2 7" id="KW-0813">Transport</keyword>
<accession>A0ABR8Z3S1</accession>
<evidence type="ECO:0000313" key="9">
    <source>
        <dbReference type="EMBL" id="MBD8062992.1"/>
    </source>
</evidence>
<protein>
    <submittedName>
        <fullName evidence="9">Carbohydrate ABC transporter permease</fullName>
    </submittedName>
</protein>
<feature type="transmembrane region" description="Helical" evidence="7">
    <location>
        <begin position="199"/>
        <end position="220"/>
    </location>
</feature>
<feature type="transmembrane region" description="Helical" evidence="7">
    <location>
        <begin position="12"/>
        <end position="34"/>
    </location>
</feature>
<feature type="transmembrane region" description="Helical" evidence="7">
    <location>
        <begin position="145"/>
        <end position="169"/>
    </location>
</feature>
<keyword evidence="5 7" id="KW-1133">Transmembrane helix</keyword>
<keyword evidence="10" id="KW-1185">Reference proteome</keyword>
<keyword evidence="3" id="KW-1003">Cell membrane</keyword>
<evidence type="ECO:0000256" key="3">
    <source>
        <dbReference type="ARBA" id="ARBA00022475"/>
    </source>
</evidence>
<dbReference type="InterPro" id="IPR035906">
    <property type="entry name" value="MetI-like_sf"/>
</dbReference>
<evidence type="ECO:0000313" key="10">
    <source>
        <dbReference type="Proteomes" id="UP000661894"/>
    </source>
</evidence>
<dbReference type="PANTHER" id="PTHR43744:SF12">
    <property type="entry name" value="ABC TRANSPORTER PERMEASE PROTEIN MG189-RELATED"/>
    <property type="match status" value="1"/>
</dbReference>
<evidence type="ECO:0000256" key="1">
    <source>
        <dbReference type="ARBA" id="ARBA00004651"/>
    </source>
</evidence>
<comment type="subcellular location">
    <subcellularLocation>
        <location evidence="1 7">Cell membrane</location>
        <topology evidence="1 7">Multi-pass membrane protein</topology>
    </subcellularLocation>
</comment>
<dbReference type="EMBL" id="JACSPO010000006">
    <property type="protein sequence ID" value="MBD8062992.1"/>
    <property type="molecule type" value="Genomic_DNA"/>
</dbReference>
<feature type="domain" description="ABC transmembrane type-1" evidence="8">
    <location>
        <begin position="79"/>
        <end position="266"/>
    </location>
</feature>
<evidence type="ECO:0000256" key="7">
    <source>
        <dbReference type="RuleBase" id="RU363032"/>
    </source>
</evidence>
<dbReference type="Proteomes" id="UP000661894">
    <property type="component" value="Unassembled WGS sequence"/>
</dbReference>
<keyword evidence="4 7" id="KW-0812">Transmembrane</keyword>
<comment type="similarity">
    <text evidence="7">Belongs to the binding-protein-dependent transport system permease family.</text>
</comment>
<feature type="transmembrane region" description="Helical" evidence="7">
    <location>
        <begin position="78"/>
        <end position="102"/>
    </location>
</feature>
<gene>
    <name evidence="9" type="ORF">H9624_11745</name>
</gene>
<reference evidence="9 10" key="1">
    <citation type="submission" date="2020-08" db="EMBL/GenBank/DDBJ databases">
        <title>A Genomic Blueprint of the Chicken Gut Microbiome.</title>
        <authorList>
            <person name="Gilroy R."/>
            <person name="Ravi A."/>
            <person name="Getino M."/>
            <person name="Pursley I."/>
            <person name="Horton D.L."/>
            <person name="Alikhan N.-F."/>
            <person name="Baker D."/>
            <person name="Gharbi K."/>
            <person name="Hall N."/>
            <person name="Watson M."/>
            <person name="Adriaenssens E.M."/>
            <person name="Foster-Nyarko E."/>
            <person name="Jarju S."/>
            <person name="Secka A."/>
            <person name="Antonio M."/>
            <person name="Oren A."/>
            <person name="Chaudhuri R."/>
            <person name="La Ragione R.M."/>
            <person name="Hildebrand F."/>
            <person name="Pallen M.J."/>
        </authorList>
    </citation>
    <scope>NUCLEOTIDE SEQUENCE [LARGE SCALE GENOMIC DNA]</scope>
    <source>
        <strain evidence="9 10">Sa1BUA1</strain>
    </source>
</reference>
<comment type="caution">
    <text evidence="9">The sequence shown here is derived from an EMBL/GenBank/DDBJ whole genome shotgun (WGS) entry which is preliminary data.</text>
</comment>
<evidence type="ECO:0000259" key="8">
    <source>
        <dbReference type="PROSITE" id="PS50928"/>
    </source>
</evidence>
<evidence type="ECO:0000256" key="5">
    <source>
        <dbReference type="ARBA" id="ARBA00022989"/>
    </source>
</evidence>
<name>A0ABR8Z3S1_9MICO</name>
<evidence type="ECO:0000256" key="6">
    <source>
        <dbReference type="ARBA" id="ARBA00023136"/>
    </source>
</evidence>
<proteinExistence type="inferred from homology"/>
<sequence>MTTHRSRPARTAGSYLLLTVLALVFVAPIAYLVIGSFKPSSEVIDGVGGFVPRDLSLDNYTGMLGRFSSPATGYFADFFLTSLLVTTGVVLLGLLVNSMAAYSLARLRWGGRDAVMLGVVALTILPFEAIAVPLFYALNEHRNTYYIQILPFVASAFSIYLFYSFFIGLPKEIEEAARLDGAGVWRTYLRIVVPMSKPVFATVAILSFLTTWGSFLWPVMMIDQPQKRPLPLAIAVFQGQPPYDWGQIFAFGVLMVLPVLVVFLLFQRWFVQSLASSGLKG</sequence>
<dbReference type="PROSITE" id="PS50928">
    <property type="entry name" value="ABC_TM1"/>
    <property type="match status" value="1"/>
</dbReference>
<dbReference type="RefSeq" id="WP_251840087.1">
    <property type="nucleotide sequence ID" value="NZ_JACSPO010000006.1"/>
</dbReference>
<dbReference type="Gene3D" id="1.10.3720.10">
    <property type="entry name" value="MetI-like"/>
    <property type="match status" value="1"/>
</dbReference>
<keyword evidence="6 7" id="KW-0472">Membrane</keyword>
<dbReference type="SUPFAM" id="SSF161098">
    <property type="entry name" value="MetI-like"/>
    <property type="match status" value="1"/>
</dbReference>